<organism evidence="2 3">
    <name type="scientific">Polypedilum vanderplanki</name>
    <name type="common">Sleeping chironomid midge</name>
    <dbReference type="NCBI Taxonomy" id="319348"/>
    <lineage>
        <taxon>Eukaryota</taxon>
        <taxon>Metazoa</taxon>
        <taxon>Ecdysozoa</taxon>
        <taxon>Arthropoda</taxon>
        <taxon>Hexapoda</taxon>
        <taxon>Insecta</taxon>
        <taxon>Pterygota</taxon>
        <taxon>Neoptera</taxon>
        <taxon>Endopterygota</taxon>
        <taxon>Diptera</taxon>
        <taxon>Nematocera</taxon>
        <taxon>Chironomoidea</taxon>
        <taxon>Chironomidae</taxon>
        <taxon>Chironominae</taxon>
        <taxon>Polypedilum</taxon>
        <taxon>Polypedilum</taxon>
    </lineage>
</organism>
<protein>
    <submittedName>
        <fullName evidence="2">Uncharacterized protein</fullName>
    </submittedName>
</protein>
<comment type="caution">
    <text evidence="2">The sequence shown here is derived from an EMBL/GenBank/DDBJ whole genome shotgun (WGS) entry which is preliminary data.</text>
</comment>
<feature type="chain" id="PRO_5039929664" evidence="1">
    <location>
        <begin position="16"/>
        <end position="209"/>
    </location>
</feature>
<dbReference type="AlphaFoldDB" id="A0A9J6B9Q3"/>
<evidence type="ECO:0000313" key="2">
    <source>
        <dbReference type="EMBL" id="KAG5666609.1"/>
    </source>
</evidence>
<proteinExistence type="predicted"/>
<gene>
    <name evidence="2" type="ORF">PVAND_014625</name>
</gene>
<evidence type="ECO:0000256" key="1">
    <source>
        <dbReference type="SAM" id="SignalP"/>
    </source>
</evidence>
<reference evidence="2" key="1">
    <citation type="submission" date="2021-03" db="EMBL/GenBank/DDBJ databases">
        <title>Chromosome level genome of the anhydrobiotic midge Polypedilum vanderplanki.</title>
        <authorList>
            <person name="Yoshida Y."/>
            <person name="Kikawada T."/>
            <person name="Gusev O."/>
        </authorList>
    </citation>
    <scope>NUCLEOTIDE SEQUENCE</scope>
    <source>
        <strain evidence="2">NIAS01</strain>
        <tissue evidence="2">Whole body or cell culture</tissue>
    </source>
</reference>
<dbReference type="Proteomes" id="UP001107558">
    <property type="component" value="Chromosome 4"/>
</dbReference>
<sequence length="209" mass="23684">MYLIILFSLIGIVLSNSISLNHIYEDEIKSSDLQIKPFGSLKNTNHECVKQKLKLSEIGEKLIAQELGINTVRTAALLCMNDKSVYEKILKYISKNIPAPENLECYKRRLQELQADSKFLSDFIPDSSINCDEPIKITEGRKAMLQALGVYDCVMNKNVAMEKTGIKVILIKKLLNEPNGLPNDIKNEMFDDMDADNEILLECSLEKIK</sequence>
<keyword evidence="3" id="KW-1185">Reference proteome</keyword>
<feature type="signal peptide" evidence="1">
    <location>
        <begin position="1"/>
        <end position="15"/>
    </location>
</feature>
<dbReference type="EMBL" id="JADBJN010000004">
    <property type="protein sequence ID" value="KAG5666609.1"/>
    <property type="molecule type" value="Genomic_DNA"/>
</dbReference>
<name>A0A9J6B9Q3_POLVA</name>
<accession>A0A9J6B9Q3</accession>
<evidence type="ECO:0000313" key="3">
    <source>
        <dbReference type="Proteomes" id="UP001107558"/>
    </source>
</evidence>
<keyword evidence="1" id="KW-0732">Signal</keyword>